<keyword evidence="10 13" id="KW-0675">Receptor</keyword>
<keyword evidence="7" id="KW-0677">Repeat</keyword>
<dbReference type="PROSITE" id="PS50011">
    <property type="entry name" value="PROTEIN_KINASE_DOM"/>
    <property type="match status" value="1"/>
</dbReference>
<evidence type="ECO:0000256" key="1">
    <source>
        <dbReference type="ARBA" id="ARBA00004251"/>
    </source>
</evidence>
<proteinExistence type="inferred from homology"/>
<organism evidence="13">
    <name type="scientific">Zea mays</name>
    <name type="common">Maize</name>
    <dbReference type="NCBI Taxonomy" id="4577"/>
    <lineage>
        <taxon>Eukaryota</taxon>
        <taxon>Viridiplantae</taxon>
        <taxon>Streptophyta</taxon>
        <taxon>Embryophyta</taxon>
        <taxon>Tracheophyta</taxon>
        <taxon>Spermatophyta</taxon>
        <taxon>Magnoliopsida</taxon>
        <taxon>Liliopsida</taxon>
        <taxon>Poales</taxon>
        <taxon>Poaceae</taxon>
        <taxon>PACMAD clade</taxon>
        <taxon>Panicoideae</taxon>
        <taxon>Andropogonodae</taxon>
        <taxon>Andropogoneae</taxon>
        <taxon>Tripsacinae</taxon>
        <taxon>Zea</taxon>
    </lineage>
</organism>
<evidence type="ECO:0000256" key="9">
    <source>
        <dbReference type="ARBA" id="ARBA00023136"/>
    </source>
</evidence>
<evidence type="ECO:0000256" key="11">
    <source>
        <dbReference type="ARBA" id="ARBA00023180"/>
    </source>
</evidence>
<keyword evidence="13" id="KW-0418">Kinase</keyword>
<dbReference type="Gene3D" id="3.80.10.10">
    <property type="entry name" value="Ribonuclease Inhibitor"/>
    <property type="match status" value="3"/>
</dbReference>
<dbReference type="Gene3D" id="1.10.510.10">
    <property type="entry name" value="Transferase(Phosphotransferase) domain 1"/>
    <property type="match status" value="1"/>
</dbReference>
<evidence type="ECO:0000256" key="2">
    <source>
        <dbReference type="ARBA" id="ARBA00009592"/>
    </source>
</evidence>
<dbReference type="Pfam" id="PF08263">
    <property type="entry name" value="LRRNT_2"/>
    <property type="match status" value="1"/>
</dbReference>
<dbReference type="SUPFAM" id="SSF56112">
    <property type="entry name" value="Protein kinase-like (PK-like)"/>
    <property type="match status" value="1"/>
</dbReference>
<keyword evidence="11" id="KW-0325">Glycoprotein</keyword>
<dbReference type="FunFam" id="3.80.10.10:FF:000383">
    <property type="entry name" value="Leucine-rich repeat receptor protein kinase EMS1"/>
    <property type="match status" value="2"/>
</dbReference>
<dbReference type="AlphaFoldDB" id="K7U1U8"/>
<dbReference type="InParanoid" id="K7U1U8"/>
<dbReference type="InterPro" id="IPR011009">
    <property type="entry name" value="Kinase-like_dom_sf"/>
</dbReference>
<dbReference type="Pfam" id="PF00560">
    <property type="entry name" value="LRR_1"/>
    <property type="match status" value="6"/>
</dbReference>
<evidence type="ECO:0000313" key="13">
    <source>
        <dbReference type="EMBL" id="AQK53595.1"/>
    </source>
</evidence>
<keyword evidence="13" id="KW-0808">Transferase</keyword>
<comment type="subcellular location">
    <subcellularLocation>
        <location evidence="1">Cell membrane</location>
        <topology evidence="1">Single-pass type I membrane protein</topology>
    </subcellularLocation>
</comment>
<protein>
    <submittedName>
        <fullName evidence="13">Putative leucine-rich repeat receptor-like protein kinase family protein</fullName>
    </submittedName>
</protein>
<evidence type="ECO:0000256" key="7">
    <source>
        <dbReference type="ARBA" id="ARBA00022737"/>
    </source>
</evidence>
<dbReference type="GO" id="GO:0005886">
    <property type="term" value="C:plasma membrane"/>
    <property type="evidence" value="ECO:0007669"/>
    <property type="project" value="UniProtKB-SubCell"/>
</dbReference>
<keyword evidence="3" id="KW-1003">Cell membrane</keyword>
<dbReference type="PANTHER" id="PTHR48052">
    <property type="entry name" value="UNNAMED PRODUCT"/>
    <property type="match status" value="1"/>
</dbReference>
<accession>K7U1U8</accession>
<evidence type="ECO:0000256" key="6">
    <source>
        <dbReference type="ARBA" id="ARBA00022729"/>
    </source>
</evidence>
<dbReference type="GO" id="GO:0004672">
    <property type="term" value="F:protein kinase activity"/>
    <property type="evidence" value="ECO:0007669"/>
    <property type="project" value="InterPro"/>
</dbReference>
<keyword evidence="8" id="KW-1133">Transmembrane helix</keyword>
<dbReference type="PANTHER" id="PTHR48052:SF8">
    <property type="entry name" value="LRR RECEPTOR-LIKE SERINE_THREONINE-PROTEIN KINASE FLS2"/>
    <property type="match status" value="1"/>
</dbReference>
<keyword evidence="9" id="KW-0472">Membrane</keyword>
<dbReference type="GO" id="GO:0005524">
    <property type="term" value="F:ATP binding"/>
    <property type="evidence" value="ECO:0007669"/>
    <property type="project" value="InterPro"/>
</dbReference>
<dbReference type="Gene3D" id="3.30.200.20">
    <property type="entry name" value="Phosphorylase Kinase, domain 1"/>
    <property type="match status" value="1"/>
</dbReference>
<dbReference type="PaxDb" id="4577-GRMZM2G109830_P02"/>
<keyword evidence="6" id="KW-0732">Signal</keyword>
<dbReference type="FunFam" id="3.80.10.10:FF:000565">
    <property type="entry name" value="Leucine-rich repeat receptor-like kinase protein FLORAL ORGAN NUMBER1"/>
    <property type="match status" value="1"/>
</dbReference>
<dbReference type="SMART" id="SM00220">
    <property type="entry name" value="S_TKc"/>
    <property type="match status" value="1"/>
</dbReference>
<dbReference type="Pfam" id="PF00069">
    <property type="entry name" value="Pkinase"/>
    <property type="match status" value="1"/>
</dbReference>
<dbReference type="SUPFAM" id="SSF52058">
    <property type="entry name" value="L domain-like"/>
    <property type="match status" value="1"/>
</dbReference>
<dbReference type="HOGENOM" id="CLU_000288_22_0_1"/>
<dbReference type="InterPro" id="IPR013210">
    <property type="entry name" value="LRR_N_plant-typ"/>
</dbReference>
<keyword evidence="5" id="KW-0812">Transmembrane</keyword>
<keyword evidence="4" id="KW-0433">Leucine-rich repeat</keyword>
<dbReference type="SMR" id="K7U1U8"/>
<reference evidence="13" key="1">
    <citation type="submission" date="2015-12" db="EMBL/GenBank/DDBJ databases">
        <title>Update maize B73 reference genome by single molecule sequencing technologies.</title>
        <authorList>
            <consortium name="Maize Genome Sequencing Project"/>
            <person name="Ware D."/>
        </authorList>
    </citation>
    <scope>NUCLEOTIDE SEQUENCE</scope>
    <source>
        <tissue evidence="13">Seedling</tissue>
    </source>
</reference>
<evidence type="ECO:0000256" key="10">
    <source>
        <dbReference type="ARBA" id="ARBA00023170"/>
    </source>
</evidence>
<gene>
    <name evidence="13" type="ORF">ZEAMMB73_Zm00001d051088</name>
</gene>
<dbReference type="InterPro" id="IPR032675">
    <property type="entry name" value="LRR_dom_sf"/>
</dbReference>
<evidence type="ECO:0000256" key="5">
    <source>
        <dbReference type="ARBA" id="ARBA00022692"/>
    </source>
</evidence>
<dbReference type="OMA" id="ESKWTEY"/>
<dbReference type="InterPro" id="IPR001611">
    <property type="entry name" value="Leu-rich_rpt"/>
</dbReference>
<comment type="similarity">
    <text evidence="2">Belongs to the RLP family.</text>
</comment>
<evidence type="ECO:0000259" key="12">
    <source>
        <dbReference type="PROSITE" id="PS50011"/>
    </source>
</evidence>
<evidence type="ECO:0000256" key="4">
    <source>
        <dbReference type="ARBA" id="ARBA00022614"/>
    </source>
</evidence>
<dbReference type="InterPro" id="IPR000719">
    <property type="entry name" value="Prot_kinase_dom"/>
</dbReference>
<dbReference type="STRING" id="4577.K7U1U8"/>
<sequence length="637" mass="70371">MSLWKQPSKLAMVVVLLLLLCHAVDKVHCSTHHNNSQDFHSLLEFKKGITSDPHGALSNWNPSIHFCHWHGVNCSSTRPYRVTELNLTGQNLAGQISSSVGNLTFLHTLDLSNNSFIGPLPLLNKLRNLDLLFLGSNHLEDVILDWLTNCSNLVYLDLSKNHLTGHIPPNIAFLKKLEGINLYGNYLSGVIPPTLRNLSTLLLVDLSNNQLNGSIPNEVWQIPNIQMVNLAINNLSGGIPDTFTNLSSLMILGLDHNMLGGTLPSNIGDVLPHLQGLYLGSNLFFGTIPTSLGNASNLEVVDLPNNLFSGTIPSSFGNLSKLQILNLEVNMLEARHMSHNHLHGPIPNSIANLSTSLQQLFMGWNNLSGIVPPTIGKLSGLTKLSLENNNLIGVVLLLEKRTSRRAYRSEQSYYEHFEKVTYNDLAQATHDFLESNLIGRGSYGSVYQGKLKEGRMEVAVNFFDLEIRGAGRSFLSECEALRSIQHWNILPIIVSCSIVDNVRNVFIDLIYEYMPNGSLDTWLHHKGDEEATKCHGLTQSISIAVNIADALDYLHHDCGQQTICCDLKPSNILLDCDMNALLGDFEIARLYHDSESKWTEYGGGGHASTSGDVYSFGIVLLEILTSRSPIDPTFKDG</sequence>
<dbReference type="IntAct" id="K7U1U8">
    <property type="interactions" value="1"/>
</dbReference>
<evidence type="ECO:0000256" key="8">
    <source>
        <dbReference type="ARBA" id="ARBA00022989"/>
    </source>
</evidence>
<dbReference type="ExpressionAtlas" id="K7U1U8">
    <property type="expression patterns" value="baseline and differential"/>
</dbReference>
<evidence type="ECO:0000256" key="3">
    <source>
        <dbReference type="ARBA" id="ARBA00022475"/>
    </source>
</evidence>
<dbReference type="EMBL" id="CM000780">
    <property type="protein sequence ID" value="AQK53595.1"/>
    <property type="molecule type" value="Genomic_DNA"/>
</dbReference>
<feature type="domain" description="Protein kinase" evidence="12">
    <location>
        <begin position="432"/>
        <end position="637"/>
    </location>
</feature>
<name>K7U1U8_MAIZE</name>